<evidence type="ECO:0000313" key="3">
    <source>
        <dbReference type="Proteomes" id="UP000070544"/>
    </source>
</evidence>
<evidence type="ECO:0000313" key="2">
    <source>
        <dbReference type="EMBL" id="KXS14843.1"/>
    </source>
</evidence>
<dbReference type="Proteomes" id="UP000070544">
    <property type="component" value="Unassembled WGS sequence"/>
</dbReference>
<dbReference type="AlphaFoldDB" id="A0A139AEJ2"/>
<proteinExistence type="predicted"/>
<dbReference type="EMBL" id="KQ965766">
    <property type="protein sequence ID" value="KXS14843.1"/>
    <property type="molecule type" value="Genomic_DNA"/>
</dbReference>
<sequence length="160" mass="18002">MIGLTFIVVRKVHSTVRTRRLIQARSASRSPTVLDGTNADPPIIVIVLVHLRVIIEHNCFFPNAAEPRKKLQRCFSGVESPDETMHVLERLYPAITRCSSPEVKTPQLHFSTIQTTCLVCWIPRCRFLQKFGTKRPSTWPPAHPDSSSSRAILEEATAST</sequence>
<keyword evidence="3" id="KW-1185">Reference proteome</keyword>
<evidence type="ECO:0000256" key="1">
    <source>
        <dbReference type="SAM" id="MobiDB-lite"/>
    </source>
</evidence>
<protein>
    <submittedName>
        <fullName evidence="2">Uncharacterized protein</fullName>
    </submittedName>
</protein>
<feature type="region of interest" description="Disordered" evidence="1">
    <location>
        <begin position="134"/>
        <end position="160"/>
    </location>
</feature>
<gene>
    <name evidence="2" type="ORF">M427DRAFT_57245</name>
</gene>
<organism evidence="2 3">
    <name type="scientific">Gonapodya prolifera (strain JEL478)</name>
    <name type="common">Monoblepharis prolifera</name>
    <dbReference type="NCBI Taxonomy" id="1344416"/>
    <lineage>
        <taxon>Eukaryota</taxon>
        <taxon>Fungi</taxon>
        <taxon>Fungi incertae sedis</taxon>
        <taxon>Chytridiomycota</taxon>
        <taxon>Chytridiomycota incertae sedis</taxon>
        <taxon>Monoblepharidomycetes</taxon>
        <taxon>Monoblepharidales</taxon>
        <taxon>Gonapodyaceae</taxon>
        <taxon>Gonapodya</taxon>
    </lineage>
</organism>
<name>A0A139AEJ2_GONPJ</name>
<reference evidence="2 3" key="1">
    <citation type="journal article" date="2015" name="Genome Biol. Evol.">
        <title>Phylogenomic analyses indicate that early fungi evolved digesting cell walls of algal ancestors of land plants.</title>
        <authorList>
            <person name="Chang Y."/>
            <person name="Wang S."/>
            <person name="Sekimoto S."/>
            <person name="Aerts A.L."/>
            <person name="Choi C."/>
            <person name="Clum A."/>
            <person name="LaButti K.M."/>
            <person name="Lindquist E.A."/>
            <person name="Yee Ngan C."/>
            <person name="Ohm R.A."/>
            <person name="Salamov A.A."/>
            <person name="Grigoriev I.V."/>
            <person name="Spatafora J.W."/>
            <person name="Berbee M.L."/>
        </authorList>
    </citation>
    <scope>NUCLEOTIDE SEQUENCE [LARGE SCALE GENOMIC DNA]</scope>
    <source>
        <strain evidence="2 3">JEL478</strain>
    </source>
</reference>
<accession>A0A139AEJ2</accession>